<evidence type="ECO:0000259" key="7">
    <source>
        <dbReference type="SMART" id="SM00244"/>
    </source>
</evidence>
<keyword evidence="3" id="KW-0812">Transmembrane</keyword>
<evidence type="ECO:0000256" key="4">
    <source>
        <dbReference type="ARBA" id="ARBA00022989"/>
    </source>
</evidence>
<dbReference type="InterPro" id="IPR018080">
    <property type="entry name" value="Band_7/stomatin-like_CS"/>
</dbReference>
<dbReference type="Gene3D" id="3.30.479.30">
    <property type="entry name" value="Band 7 domain"/>
    <property type="match status" value="1"/>
</dbReference>
<gene>
    <name evidence="8" type="ORF">SG0102_18600</name>
</gene>
<dbReference type="OrthoDB" id="9809197at2"/>
<dbReference type="InterPro" id="IPR001107">
    <property type="entry name" value="Band_7"/>
</dbReference>
<dbReference type="Pfam" id="PF01145">
    <property type="entry name" value="Band_7"/>
    <property type="match status" value="1"/>
</dbReference>
<dbReference type="FunFam" id="3.30.479.30:FF:000004">
    <property type="entry name" value="Putative membrane protease family, stomatin"/>
    <property type="match status" value="1"/>
</dbReference>
<dbReference type="GO" id="GO:0098552">
    <property type="term" value="C:side of membrane"/>
    <property type="evidence" value="ECO:0007669"/>
    <property type="project" value="UniProtKB-ARBA"/>
</dbReference>
<evidence type="ECO:0000256" key="2">
    <source>
        <dbReference type="ARBA" id="ARBA00008164"/>
    </source>
</evidence>
<evidence type="ECO:0000256" key="5">
    <source>
        <dbReference type="ARBA" id="ARBA00023136"/>
    </source>
</evidence>
<organism evidence="8 9">
    <name type="scientific">Intestinibaculum porci</name>
    <dbReference type="NCBI Taxonomy" id="2487118"/>
    <lineage>
        <taxon>Bacteria</taxon>
        <taxon>Bacillati</taxon>
        <taxon>Bacillota</taxon>
        <taxon>Erysipelotrichia</taxon>
        <taxon>Erysipelotrichales</taxon>
        <taxon>Erysipelotrichaceae</taxon>
        <taxon>Intestinibaculum</taxon>
    </lineage>
</organism>
<dbReference type="InParanoid" id="A0A3G9J8D5"/>
<dbReference type="PANTHER" id="PTHR43327">
    <property type="entry name" value="STOMATIN-LIKE PROTEIN 2, MITOCHONDRIAL"/>
    <property type="match status" value="1"/>
</dbReference>
<evidence type="ECO:0000256" key="3">
    <source>
        <dbReference type="ARBA" id="ARBA00022692"/>
    </source>
</evidence>
<sequence>MFSIILKVVLVIIVLLLLASTIKIVPQEKEYVVERLGKYSRTLKAGINILIPFIDSVRRKVDTREKTGDYEPQPVITKDNVTIQIDSVIYYHIFDSHLYTYGVVNPEVALETLTATTLRNLIGDLELDESLTSRDEINSKMRVILDEATDAWGIKVSRVEVKNIIPPKDIQNAMERQMRAERERRALVTESEGRKQAEILKAEGEKASLVLRAEAEKEAAIAKAQGQAEAIKLMYEAQAKGIQEINNANPSPAYVQLEGFKYLKDLANGQATKIIIPSNMASLASTITSASELIKGDPLNVNVDVESPEPDPYAHLRTEHDPKTHRYDQQTK</sequence>
<dbReference type="SUPFAM" id="SSF117892">
    <property type="entry name" value="Band 7/SPFH domain"/>
    <property type="match status" value="1"/>
</dbReference>
<dbReference type="PANTHER" id="PTHR43327:SF10">
    <property type="entry name" value="STOMATIN-LIKE PROTEIN 2, MITOCHONDRIAL"/>
    <property type="match status" value="1"/>
</dbReference>
<comment type="subcellular location">
    <subcellularLocation>
        <location evidence="1">Membrane</location>
        <topology evidence="1">Single-pass membrane protein</topology>
    </subcellularLocation>
</comment>
<evidence type="ECO:0000256" key="1">
    <source>
        <dbReference type="ARBA" id="ARBA00004167"/>
    </source>
</evidence>
<comment type="similarity">
    <text evidence="2">Belongs to the band 7/mec-2 family.</text>
</comment>
<dbReference type="AlphaFoldDB" id="A0A3G9J8D5"/>
<evidence type="ECO:0000313" key="9">
    <source>
        <dbReference type="Proteomes" id="UP000268059"/>
    </source>
</evidence>
<dbReference type="SMART" id="SM00244">
    <property type="entry name" value="PHB"/>
    <property type="match status" value="1"/>
</dbReference>
<reference evidence="8 9" key="1">
    <citation type="submission" date="2018-11" db="EMBL/GenBank/DDBJ databases">
        <title>Novel Erysipelotrichaceae bacterium isolated from small intestine of a swine.</title>
        <authorList>
            <person name="Kim J.S."/>
            <person name="Choe H."/>
            <person name="Lee Y.R."/>
            <person name="Kim K.M."/>
            <person name="Park D.S."/>
        </authorList>
    </citation>
    <scope>NUCLEOTIDE SEQUENCE [LARGE SCALE GENOMIC DNA]</scope>
    <source>
        <strain evidence="8 9">SG0102</strain>
    </source>
</reference>
<dbReference type="KEGG" id="ebm:SG0102_18600"/>
<dbReference type="EMBL" id="AP019309">
    <property type="protein sequence ID" value="BBH26926.1"/>
    <property type="molecule type" value="Genomic_DNA"/>
</dbReference>
<dbReference type="PROSITE" id="PS01270">
    <property type="entry name" value="BAND_7"/>
    <property type="match status" value="1"/>
</dbReference>
<evidence type="ECO:0000256" key="6">
    <source>
        <dbReference type="SAM" id="MobiDB-lite"/>
    </source>
</evidence>
<dbReference type="GO" id="GO:0005886">
    <property type="term" value="C:plasma membrane"/>
    <property type="evidence" value="ECO:0007669"/>
    <property type="project" value="UniProtKB-ARBA"/>
</dbReference>
<accession>A0A3G9J8D5</accession>
<feature type="compositionally biased region" description="Basic and acidic residues" evidence="6">
    <location>
        <begin position="312"/>
        <end position="332"/>
    </location>
</feature>
<dbReference type="Proteomes" id="UP000268059">
    <property type="component" value="Chromosome"/>
</dbReference>
<dbReference type="PRINTS" id="PR00721">
    <property type="entry name" value="STOMATIN"/>
</dbReference>
<feature type="region of interest" description="Disordered" evidence="6">
    <location>
        <begin position="304"/>
        <end position="332"/>
    </location>
</feature>
<dbReference type="InterPro" id="IPR050710">
    <property type="entry name" value="Band7/mec-2_domain"/>
</dbReference>
<dbReference type="InterPro" id="IPR036013">
    <property type="entry name" value="Band_7/SPFH_dom_sf"/>
</dbReference>
<feature type="domain" description="Band 7" evidence="7">
    <location>
        <begin position="20"/>
        <end position="178"/>
    </location>
</feature>
<dbReference type="RefSeq" id="WP_125119714.1">
    <property type="nucleotide sequence ID" value="NZ_AP019309.1"/>
</dbReference>
<evidence type="ECO:0000313" key="8">
    <source>
        <dbReference type="EMBL" id="BBH26926.1"/>
    </source>
</evidence>
<proteinExistence type="inferred from homology"/>
<name>A0A3G9J8D5_9FIRM</name>
<dbReference type="InterPro" id="IPR001972">
    <property type="entry name" value="Stomatin_HflK_fam"/>
</dbReference>
<protein>
    <submittedName>
        <fullName evidence="8">Peptidase</fullName>
    </submittedName>
</protein>
<keyword evidence="9" id="KW-1185">Reference proteome</keyword>
<keyword evidence="5" id="KW-0472">Membrane</keyword>
<keyword evidence="4" id="KW-1133">Transmembrane helix</keyword>